<dbReference type="RefSeq" id="WP_007483459.1">
    <property type="nucleotide sequence ID" value="NZ_JH724314.1"/>
</dbReference>
<evidence type="ECO:0000313" key="1">
    <source>
        <dbReference type="EMBL" id="EIY53842.1"/>
    </source>
</evidence>
<reference evidence="1 2" key="1">
    <citation type="submission" date="2012-02" db="EMBL/GenBank/DDBJ databases">
        <title>The Genome Sequence of Bacteroides nordii CL02T12C05.</title>
        <authorList>
            <consortium name="The Broad Institute Genome Sequencing Platform"/>
            <person name="Earl A."/>
            <person name="Ward D."/>
            <person name="Feldgarden M."/>
            <person name="Gevers D."/>
            <person name="Zitomersky N.L."/>
            <person name="Coyne M.J."/>
            <person name="Comstock L.E."/>
            <person name="Young S.K."/>
            <person name="Zeng Q."/>
            <person name="Gargeya S."/>
            <person name="Fitzgerald M."/>
            <person name="Haas B."/>
            <person name="Abouelleil A."/>
            <person name="Alvarado L."/>
            <person name="Arachchi H.M."/>
            <person name="Berlin A."/>
            <person name="Chapman S.B."/>
            <person name="Gearin G."/>
            <person name="Goldberg J."/>
            <person name="Griggs A."/>
            <person name="Gujja S."/>
            <person name="Hansen M."/>
            <person name="Heiman D."/>
            <person name="Howarth C."/>
            <person name="Larimer J."/>
            <person name="Lui A."/>
            <person name="MacDonald P.J.P."/>
            <person name="McCowen C."/>
            <person name="Montmayeur A."/>
            <person name="Murphy C."/>
            <person name="Neiman D."/>
            <person name="Pearson M."/>
            <person name="Priest M."/>
            <person name="Roberts A."/>
            <person name="Saif S."/>
            <person name="Shea T."/>
            <person name="Sisk P."/>
            <person name="Stolte C."/>
            <person name="Sykes S."/>
            <person name="Wortman J."/>
            <person name="Nusbaum C."/>
            <person name="Birren B."/>
        </authorList>
    </citation>
    <scope>NUCLEOTIDE SEQUENCE [LARGE SCALE GENOMIC DNA]</scope>
    <source>
        <strain evidence="1 2">CL02T12C05</strain>
    </source>
</reference>
<dbReference type="EMBL" id="AGXS01000010">
    <property type="protein sequence ID" value="EIY53842.1"/>
    <property type="molecule type" value="Genomic_DNA"/>
</dbReference>
<evidence type="ECO:0008006" key="3">
    <source>
        <dbReference type="Google" id="ProtNLM"/>
    </source>
</evidence>
<organism evidence="1 2">
    <name type="scientific">Bacteroides nordii CL02T12C05</name>
    <dbReference type="NCBI Taxonomy" id="997884"/>
    <lineage>
        <taxon>Bacteria</taxon>
        <taxon>Pseudomonadati</taxon>
        <taxon>Bacteroidota</taxon>
        <taxon>Bacteroidia</taxon>
        <taxon>Bacteroidales</taxon>
        <taxon>Bacteroidaceae</taxon>
        <taxon>Bacteroides</taxon>
    </lineage>
</organism>
<dbReference type="STRING" id="997884.HMPREF1068_00571"/>
<protein>
    <recommendedName>
        <fullName evidence="3">Secretion system C-terminal sorting domain-containing protein</fullName>
    </recommendedName>
</protein>
<accession>I8XUX5</accession>
<dbReference type="Proteomes" id="UP000003089">
    <property type="component" value="Unassembled WGS sequence"/>
</dbReference>
<name>I8XUX5_9BACE</name>
<evidence type="ECO:0000313" key="2">
    <source>
        <dbReference type="Proteomes" id="UP000003089"/>
    </source>
</evidence>
<dbReference type="eggNOG" id="ENOG502ZE06">
    <property type="taxonomic scope" value="Bacteria"/>
</dbReference>
<keyword evidence="2" id="KW-1185">Reference proteome</keyword>
<dbReference type="HOGENOM" id="CLU_061735_0_0_10"/>
<gene>
    <name evidence="1" type="ORF">HMPREF1068_00571</name>
</gene>
<comment type="caution">
    <text evidence="1">The sequence shown here is derived from an EMBL/GenBank/DDBJ whole genome shotgun (WGS) entry which is preliminary data.</text>
</comment>
<proteinExistence type="predicted"/>
<dbReference type="PATRIC" id="fig|997884.3.peg.584"/>
<dbReference type="AlphaFoldDB" id="I8XUX5"/>
<sequence length="391" mass="45683">MKISIKISILLMVCRSSLGDILAQNTLEVCNNLPRHGDRLVKQQIAYEKPGSGGENIIWDFRDIIPVDEYYNLNYNVEGMHSDTIVGTENRTMYYYKLYSDSLLLLGYENPTTLLNYSKPELLLVFPFFYGCVLTDYFDGKGKYCNRLNVHICGKSTVTADATGGLLLPGGDTLRNVMRIHVQKRMVESIVPVMDRYSLQKDSISFDLKCDSIDFRLQKASTFLKIDTWYWYAEGYRYPVFETVKSTIFRNGKWSDHFLTSFYYPPHEQYYTLKNDPDNQVMRTKTNEKEYNGRENTDMQSYDCYKDTHITYNYGINNLGQLLVDCTLHEKAEVYLIIYDMQGRQLSQQYSLYKKDEKQCSIIPMNDYPVGEYLLRIQVNNLVYGNKILKR</sequence>